<feature type="compositionally biased region" description="Basic and acidic residues" evidence="1">
    <location>
        <begin position="874"/>
        <end position="895"/>
    </location>
</feature>
<dbReference type="InterPro" id="IPR011625">
    <property type="entry name" value="A2M_N_BRD"/>
</dbReference>
<feature type="signal peptide" evidence="2">
    <location>
        <begin position="1"/>
        <end position="21"/>
    </location>
</feature>
<dbReference type="Gene3D" id="2.20.130.20">
    <property type="match status" value="1"/>
</dbReference>
<proteinExistence type="predicted"/>
<protein>
    <recommendedName>
        <fullName evidence="3">Alpha-2-macroglobulin bait region domain-containing protein</fullName>
    </recommendedName>
</protein>
<dbReference type="SMART" id="SM01359">
    <property type="entry name" value="A2M_N_2"/>
    <property type="match status" value="1"/>
</dbReference>
<organism evidence="4 5">
    <name type="scientific">Xenopus laevis</name>
    <name type="common">African clawed frog</name>
    <dbReference type="NCBI Taxonomy" id="8355"/>
    <lineage>
        <taxon>Eukaryota</taxon>
        <taxon>Metazoa</taxon>
        <taxon>Chordata</taxon>
        <taxon>Craniata</taxon>
        <taxon>Vertebrata</taxon>
        <taxon>Euteleostomi</taxon>
        <taxon>Amphibia</taxon>
        <taxon>Batrachia</taxon>
        <taxon>Anura</taxon>
        <taxon>Pipoidea</taxon>
        <taxon>Pipidae</taxon>
        <taxon>Xenopodinae</taxon>
        <taxon>Xenopus</taxon>
        <taxon>Xenopus</taxon>
    </lineage>
</organism>
<keyword evidence="2" id="KW-0732">Signal</keyword>
<dbReference type="InterPro" id="IPR002890">
    <property type="entry name" value="MG2"/>
</dbReference>
<gene>
    <name evidence="4" type="ORF">XELAEV_18036692mg</name>
</gene>
<dbReference type="InterPro" id="IPR040839">
    <property type="entry name" value="MG4"/>
</dbReference>
<feature type="chain" id="PRO_5037009289" description="Alpha-2-macroglobulin bait region domain-containing protein" evidence="2">
    <location>
        <begin position="22"/>
        <end position="935"/>
    </location>
</feature>
<dbReference type="Pfam" id="PF01835">
    <property type="entry name" value="MG2"/>
    <property type="match status" value="1"/>
</dbReference>
<dbReference type="PANTHER" id="PTHR11412:SF179">
    <property type="entry name" value="ALPHA-2-MACROGLOBULIN"/>
    <property type="match status" value="1"/>
</dbReference>
<dbReference type="InterPro" id="IPR001599">
    <property type="entry name" value="Macroglobln_a2"/>
</dbReference>
<evidence type="ECO:0000313" key="4">
    <source>
        <dbReference type="EMBL" id="OCT69768.1"/>
    </source>
</evidence>
<dbReference type="InterPro" id="IPR050473">
    <property type="entry name" value="A2M/Complement_sys"/>
</dbReference>
<feature type="domain" description="Alpha-2-macroglobulin bait region" evidence="3">
    <location>
        <begin position="444"/>
        <end position="591"/>
    </location>
</feature>
<evidence type="ECO:0000256" key="2">
    <source>
        <dbReference type="SAM" id="SignalP"/>
    </source>
</evidence>
<sequence length="935" mass="105728">MYLRRFLCWVSILGLIGGVTAKLHYAFSVPVLLAPGENNTACMNFLNVEEPLDLHVSLQIFGESYSMFTDEIPAGDTFRCKEFKVPNVESEEIYYNRPAITMMAIGQDHVIVEHQLVAFRMKKNFHLIQLDSPMYKPGQKVRFRVISIDSRLQPVNETDPAATDVVEWHNLTAEHGVLTLEFKLPNDALLGKYDILLRTSFYGADHTFKVKEDAPPRFSLTVDAPREIFIQDNDISISVSARDPLGQGVPGRLNGSLCIKYNYYDGTMTSLCINITGEMDSQGTLSRIIDLNELQLTKLSDQGNVVKLKITVTEEGTEAQETEIQFIKIKGCFPIVTFDYEVMQTFYKPGIPYFVAMMLQDCDGNPMKNALIELLVEEDNIQNVTTDANGKAQCVIDMSRYDSDDLFIKAFYIQDEYDGSSQNTSDISSYLYLPRFRSRTGDYIQAYAPQLELDCGKTYDVKVHYLFSREGLLEGARNISFYYLMVSQDKIVKSGERLVDVSSTLQGQFSLSVTIPSQYSSSIDIMVYCMLQSEVLSSHVHLIMEKCFKNQVSLIFSASEGASGSDVNLMLKADPKSLCGLQIIDSSILLHLNNWPLTPEKLEHVLYHPDKLVARWNQFTWDPDRLCGVNASFYDSPLPYDDEGFANLEFQHAGLIFATNASLQNPQMCEKIRGAARHVSMQKNMYLHEKYYKYYRNTFHGQFPDITDLRHDLPEIWSFEMITIGESGSASVTLRVPEASARWEASMFCLSEETGFGMTMYPSTFTSTLYYSYSITFQQQMALFIAVPVKLTVGQVFVSAGEDKYTMICDSTTGPDWQFVGSGKCQRGCYKGSGIDPVFVCCKLLPSNQLYRISVQQEVTQQLVSGWQEEEVTDTGKREKPGIENHMEDRERDQRAAGGPRELRGCTTRNHLDQAGTGMPYTVPGETESLNSDWR</sequence>
<feature type="region of interest" description="Disordered" evidence="1">
    <location>
        <begin position="868"/>
        <end position="935"/>
    </location>
</feature>
<dbReference type="Proteomes" id="UP000694892">
    <property type="component" value="Chromosome 7S"/>
</dbReference>
<reference evidence="5" key="1">
    <citation type="journal article" date="2016" name="Nature">
        <title>Genome evolution in the allotetraploid frog Xenopus laevis.</title>
        <authorList>
            <person name="Session A.M."/>
            <person name="Uno Y."/>
            <person name="Kwon T."/>
            <person name="Chapman J.A."/>
            <person name="Toyoda A."/>
            <person name="Takahashi S."/>
            <person name="Fukui A."/>
            <person name="Hikosaka A."/>
            <person name="Suzuki A."/>
            <person name="Kondo M."/>
            <person name="van Heeringen S.J."/>
            <person name="Quigley I."/>
            <person name="Heinz S."/>
            <person name="Ogino H."/>
            <person name="Ochi H."/>
            <person name="Hellsten U."/>
            <person name="Lyons J.B."/>
            <person name="Simakov O."/>
            <person name="Putnam N."/>
            <person name="Stites J."/>
            <person name="Kuroki Y."/>
            <person name="Tanaka T."/>
            <person name="Michiue T."/>
            <person name="Watanabe M."/>
            <person name="Bogdanovic O."/>
            <person name="Lister R."/>
            <person name="Georgiou G."/>
            <person name="Paranjpe S.S."/>
            <person name="van Kruijsbergen I."/>
            <person name="Shu S."/>
            <person name="Carlson J."/>
            <person name="Kinoshita T."/>
            <person name="Ohta Y."/>
            <person name="Mawaribuchi S."/>
            <person name="Jenkins J."/>
            <person name="Grimwood J."/>
            <person name="Schmutz J."/>
            <person name="Mitros T."/>
            <person name="Mozaffari S.V."/>
            <person name="Suzuki Y."/>
            <person name="Haramoto Y."/>
            <person name="Yamamoto T.S."/>
            <person name="Takagi C."/>
            <person name="Heald R."/>
            <person name="Miller K."/>
            <person name="Haudenschild C."/>
            <person name="Kitzman J."/>
            <person name="Nakayama T."/>
            <person name="Izutsu Y."/>
            <person name="Robert J."/>
            <person name="Fortriede J."/>
            <person name="Burns K."/>
            <person name="Lotay V."/>
            <person name="Karimi K."/>
            <person name="Yasuoka Y."/>
            <person name="Dichmann D.S."/>
            <person name="Flajnik M.F."/>
            <person name="Houston D.W."/>
            <person name="Shendure J."/>
            <person name="DuPasquier L."/>
            <person name="Vize P.D."/>
            <person name="Zorn A.M."/>
            <person name="Ito M."/>
            <person name="Marcotte E.M."/>
            <person name="Wallingford J.B."/>
            <person name="Ito Y."/>
            <person name="Asashima M."/>
            <person name="Ueno N."/>
            <person name="Matsuda Y."/>
            <person name="Veenstra G.J."/>
            <person name="Fujiyama A."/>
            <person name="Harland R.M."/>
            <person name="Taira M."/>
            <person name="Rokhsar D.S."/>
        </authorList>
    </citation>
    <scope>NUCLEOTIDE SEQUENCE [LARGE SCALE GENOMIC DNA]</scope>
    <source>
        <strain evidence="5">J</strain>
    </source>
</reference>
<dbReference type="Gene3D" id="2.60.40.10">
    <property type="entry name" value="Immunoglobulins"/>
    <property type="match status" value="1"/>
</dbReference>
<dbReference type="InterPro" id="IPR041555">
    <property type="entry name" value="MG3"/>
</dbReference>
<dbReference type="InterPro" id="IPR013783">
    <property type="entry name" value="Ig-like_fold"/>
</dbReference>
<evidence type="ECO:0000256" key="1">
    <source>
        <dbReference type="SAM" id="MobiDB-lite"/>
    </source>
</evidence>
<dbReference type="Pfam" id="PF17789">
    <property type="entry name" value="MG4"/>
    <property type="match status" value="1"/>
</dbReference>
<dbReference type="GO" id="GO:0004866">
    <property type="term" value="F:endopeptidase inhibitor activity"/>
    <property type="evidence" value="ECO:0007669"/>
    <property type="project" value="InterPro"/>
</dbReference>
<evidence type="ECO:0000259" key="3">
    <source>
        <dbReference type="SMART" id="SM01359"/>
    </source>
</evidence>
<dbReference type="Gene3D" id="2.60.40.1930">
    <property type="match status" value="2"/>
</dbReference>
<dbReference type="Pfam" id="PF07703">
    <property type="entry name" value="A2M_BRD"/>
    <property type="match status" value="1"/>
</dbReference>
<dbReference type="Pfam" id="PF17791">
    <property type="entry name" value="MG3"/>
    <property type="match status" value="1"/>
</dbReference>
<dbReference type="PANTHER" id="PTHR11412">
    <property type="entry name" value="MACROGLOBULIN / COMPLEMENT"/>
    <property type="match status" value="1"/>
</dbReference>
<dbReference type="Pfam" id="PF00207">
    <property type="entry name" value="A2M"/>
    <property type="match status" value="1"/>
</dbReference>
<accession>A0A974H9H1</accession>
<name>A0A974H9H1_XENLA</name>
<dbReference type="Gene3D" id="2.60.40.1940">
    <property type="match status" value="1"/>
</dbReference>
<dbReference type="EMBL" id="CM004479">
    <property type="protein sequence ID" value="OCT69768.1"/>
    <property type="molecule type" value="Genomic_DNA"/>
</dbReference>
<evidence type="ECO:0000313" key="5">
    <source>
        <dbReference type="Proteomes" id="UP000694892"/>
    </source>
</evidence>
<dbReference type="AlphaFoldDB" id="A0A974H9H1"/>